<accession>A0A7W8V9I7</accession>
<gene>
    <name evidence="1" type="ORF">HDG40_006253</name>
</gene>
<sequence>MVWPAQRGRRLRLGDALKQPVVLERGFGARSAAGRMTALSPGWNVREHGFQMHHYLTHTEKPA</sequence>
<keyword evidence="2" id="KW-1185">Reference proteome</keyword>
<proteinExistence type="predicted"/>
<reference evidence="1 2" key="1">
    <citation type="submission" date="2020-08" db="EMBL/GenBank/DDBJ databases">
        <title>Genomic Encyclopedia of Type Strains, Phase IV (KMG-V): Genome sequencing to study the core and pangenomes of soil and plant-associated prokaryotes.</title>
        <authorList>
            <person name="Whitman W."/>
        </authorList>
    </citation>
    <scope>NUCLEOTIDE SEQUENCE [LARGE SCALE GENOMIC DNA]</scope>
    <source>
        <strain evidence="1 2">JPY158</strain>
    </source>
</reference>
<dbReference type="EMBL" id="JACHDD010000011">
    <property type="protein sequence ID" value="MBB5428067.1"/>
    <property type="molecule type" value="Genomic_DNA"/>
</dbReference>
<dbReference type="Proteomes" id="UP000592780">
    <property type="component" value="Unassembled WGS sequence"/>
</dbReference>
<evidence type="ECO:0000313" key="1">
    <source>
        <dbReference type="EMBL" id="MBB5428067.1"/>
    </source>
</evidence>
<name>A0A7W8V9I7_PARAM</name>
<comment type="caution">
    <text evidence="1">The sequence shown here is derived from an EMBL/GenBank/DDBJ whole genome shotgun (WGS) entry which is preliminary data.</text>
</comment>
<organism evidence="1 2">
    <name type="scientific">Paraburkholderia atlantica</name>
    <dbReference type="NCBI Taxonomy" id="2654982"/>
    <lineage>
        <taxon>Bacteria</taxon>
        <taxon>Pseudomonadati</taxon>
        <taxon>Pseudomonadota</taxon>
        <taxon>Betaproteobacteria</taxon>
        <taxon>Burkholderiales</taxon>
        <taxon>Burkholderiaceae</taxon>
        <taxon>Paraburkholderia</taxon>
    </lineage>
</organism>
<evidence type="ECO:0000313" key="2">
    <source>
        <dbReference type="Proteomes" id="UP000592780"/>
    </source>
</evidence>
<protein>
    <submittedName>
        <fullName evidence="1">Uncharacterized protein</fullName>
    </submittedName>
</protein>
<dbReference type="AlphaFoldDB" id="A0A7W8V9I7"/>